<keyword evidence="7" id="KW-1185">Reference proteome</keyword>
<evidence type="ECO:0000256" key="5">
    <source>
        <dbReference type="SAM" id="SignalP"/>
    </source>
</evidence>
<sequence length="458" mass="49251">MRHAIRLSARNSAKAAGAVLTLALVGTTAACGGSGSDDASGGKTTINYWLWDDNQTASYQACADAFHAANPDITVKITQTAWNEYWQNLTTQLASGSAPDVWTDQASYYPQFATSNQILDIQPYVDKDKVDLTQYQAGLADLWVKDGKRYGLPQDWDTMALVYNTTLLGKQGIQASNLTDLTWNPSDGGTLEQTIAKATVDKNGHNGLDPAFDKNNVKVYGFLPEWADGSQGQNGWGDLAASNGFTFVDKNPWGTHYNYDDPKLAETIEWFKHLIDKGYSPKFDAQSTLGRDAVMDAGQGAITVAGSWTINSYLSATAKQKYAFAPLPVGPAGRKTPINGLSNAIYAGTKHKDQAWQWVKFLGSSSCQDLVAKNAVVFPAIKEASAKALAAHKAKGQDAHVFTDEAAAPNGTYFLPVTDHGNEISQTVQDAVQSVILGKSDAASALKKANDTVNGMFK</sequence>
<organism evidence="6 7">
    <name type="scientific">Actinacidiphila alni</name>
    <dbReference type="NCBI Taxonomy" id="380248"/>
    <lineage>
        <taxon>Bacteria</taxon>
        <taxon>Bacillati</taxon>
        <taxon>Actinomycetota</taxon>
        <taxon>Actinomycetes</taxon>
        <taxon>Kitasatosporales</taxon>
        <taxon>Streptomycetaceae</taxon>
        <taxon>Actinacidiphila</taxon>
    </lineage>
</organism>
<dbReference type="InterPro" id="IPR050490">
    <property type="entry name" value="Bact_solute-bd_prot1"/>
</dbReference>
<protein>
    <submittedName>
        <fullName evidence="6">Carbohydrate ABC transporter substrate-binding protein, CUT1 family</fullName>
    </submittedName>
</protein>
<evidence type="ECO:0000256" key="2">
    <source>
        <dbReference type="ARBA" id="ARBA00008520"/>
    </source>
</evidence>
<gene>
    <name evidence="6" type="ORF">SAMN05216251_101371</name>
</gene>
<dbReference type="PROSITE" id="PS51257">
    <property type="entry name" value="PROKAR_LIPOPROTEIN"/>
    <property type="match status" value="1"/>
</dbReference>
<dbReference type="RefSeq" id="WP_093711505.1">
    <property type="nucleotide sequence ID" value="NZ_FONG01000001.1"/>
</dbReference>
<keyword evidence="4 5" id="KW-0732">Signal</keyword>
<dbReference type="AlphaFoldDB" id="A0A1I1XGG4"/>
<dbReference type="Proteomes" id="UP000199323">
    <property type="component" value="Unassembled WGS sequence"/>
</dbReference>
<dbReference type="STRING" id="380248.SAMN05216251_101371"/>
<dbReference type="PANTHER" id="PTHR43649">
    <property type="entry name" value="ARABINOSE-BINDING PROTEIN-RELATED"/>
    <property type="match status" value="1"/>
</dbReference>
<keyword evidence="3" id="KW-0813">Transport</keyword>
<dbReference type="OrthoDB" id="1650177at2"/>
<accession>A0A1I1XGG4</accession>
<feature type="chain" id="PRO_5038791972" evidence="5">
    <location>
        <begin position="31"/>
        <end position="458"/>
    </location>
</feature>
<dbReference type="EMBL" id="FONG01000001">
    <property type="protein sequence ID" value="SFE06437.1"/>
    <property type="molecule type" value="Genomic_DNA"/>
</dbReference>
<feature type="signal peptide" evidence="5">
    <location>
        <begin position="1"/>
        <end position="30"/>
    </location>
</feature>
<evidence type="ECO:0000256" key="4">
    <source>
        <dbReference type="ARBA" id="ARBA00022729"/>
    </source>
</evidence>
<reference evidence="6 7" key="1">
    <citation type="submission" date="2016-10" db="EMBL/GenBank/DDBJ databases">
        <authorList>
            <person name="de Groot N.N."/>
        </authorList>
    </citation>
    <scope>NUCLEOTIDE SEQUENCE [LARGE SCALE GENOMIC DNA]</scope>
    <source>
        <strain evidence="6 7">CGMCC 4.3510</strain>
    </source>
</reference>
<dbReference type="Pfam" id="PF01547">
    <property type="entry name" value="SBP_bac_1"/>
    <property type="match status" value="1"/>
</dbReference>
<dbReference type="InterPro" id="IPR006059">
    <property type="entry name" value="SBP"/>
</dbReference>
<name>A0A1I1XGG4_9ACTN</name>
<comment type="similarity">
    <text evidence="2">Belongs to the bacterial solute-binding protein 1 family.</text>
</comment>
<evidence type="ECO:0000313" key="7">
    <source>
        <dbReference type="Proteomes" id="UP000199323"/>
    </source>
</evidence>
<dbReference type="PANTHER" id="PTHR43649:SF31">
    <property type="entry name" value="SN-GLYCEROL-3-PHOSPHATE-BINDING PERIPLASMIC PROTEIN UGPB"/>
    <property type="match status" value="1"/>
</dbReference>
<dbReference type="Gene3D" id="3.40.190.10">
    <property type="entry name" value="Periplasmic binding protein-like II"/>
    <property type="match status" value="1"/>
</dbReference>
<proteinExistence type="inferred from homology"/>
<dbReference type="SUPFAM" id="SSF53850">
    <property type="entry name" value="Periplasmic binding protein-like II"/>
    <property type="match status" value="1"/>
</dbReference>
<dbReference type="GO" id="GO:0030313">
    <property type="term" value="C:cell envelope"/>
    <property type="evidence" value="ECO:0007669"/>
    <property type="project" value="UniProtKB-SubCell"/>
</dbReference>
<evidence type="ECO:0000256" key="3">
    <source>
        <dbReference type="ARBA" id="ARBA00022448"/>
    </source>
</evidence>
<evidence type="ECO:0000313" key="6">
    <source>
        <dbReference type="EMBL" id="SFE06437.1"/>
    </source>
</evidence>
<comment type="subcellular location">
    <subcellularLocation>
        <location evidence="1">Cell envelope</location>
    </subcellularLocation>
</comment>
<dbReference type="CDD" id="cd13585">
    <property type="entry name" value="PBP2_TMBP_like"/>
    <property type="match status" value="1"/>
</dbReference>
<evidence type="ECO:0000256" key="1">
    <source>
        <dbReference type="ARBA" id="ARBA00004196"/>
    </source>
</evidence>